<evidence type="ECO:0000256" key="5">
    <source>
        <dbReference type="ARBA" id="ARBA00023163"/>
    </source>
</evidence>
<dbReference type="CDD" id="cd17535">
    <property type="entry name" value="REC_NarL-like"/>
    <property type="match status" value="1"/>
</dbReference>
<sequence length="222" mass="24569">MNTIRIMIADDQRIICDGLAVMFDQHQDIKVVATATNGEEAIDKAKAVKPDVILMDIRMPVIGGITATKIIKQDLPSIKIIMLTTFSQNDYILQALKNGASGYLLKDTGLQQLVEAIHHSLSGQLLIPESIQPMLIQQLEATKENKPVSFAASVEALKERNIKMTPTELHVLELLVEGKSNQQIAEHMYLSVGTVKNYVSKIYRKIGVSGRTEAILFMKSLV</sequence>
<dbReference type="InterPro" id="IPR001789">
    <property type="entry name" value="Sig_transdc_resp-reg_receiver"/>
</dbReference>
<dbReference type="Pfam" id="PF00072">
    <property type="entry name" value="Response_reg"/>
    <property type="match status" value="1"/>
</dbReference>
<keyword evidence="2 6" id="KW-0597">Phosphoprotein</keyword>
<protein>
    <submittedName>
        <fullName evidence="9">Two component transcriptional regulator, LuxR family</fullName>
    </submittedName>
</protein>
<comment type="subcellular location">
    <subcellularLocation>
        <location evidence="1">Cytoplasm</location>
    </subcellularLocation>
</comment>
<dbReference type="GO" id="GO:0003677">
    <property type="term" value="F:DNA binding"/>
    <property type="evidence" value="ECO:0007669"/>
    <property type="project" value="UniProtKB-KW"/>
</dbReference>
<evidence type="ECO:0000259" key="8">
    <source>
        <dbReference type="PROSITE" id="PS50110"/>
    </source>
</evidence>
<evidence type="ECO:0000256" key="3">
    <source>
        <dbReference type="ARBA" id="ARBA00023015"/>
    </source>
</evidence>
<dbReference type="Pfam" id="PF00196">
    <property type="entry name" value="GerE"/>
    <property type="match status" value="1"/>
</dbReference>
<feature type="domain" description="Response regulatory" evidence="8">
    <location>
        <begin position="5"/>
        <end position="121"/>
    </location>
</feature>
<dbReference type="Proteomes" id="UP000184184">
    <property type="component" value="Unassembled WGS sequence"/>
</dbReference>
<dbReference type="InterPro" id="IPR011006">
    <property type="entry name" value="CheY-like_superfamily"/>
</dbReference>
<dbReference type="PROSITE" id="PS50043">
    <property type="entry name" value="HTH_LUXR_2"/>
    <property type="match status" value="1"/>
</dbReference>
<dbReference type="PRINTS" id="PR00038">
    <property type="entry name" value="HTHLUXR"/>
</dbReference>
<evidence type="ECO:0000259" key="7">
    <source>
        <dbReference type="PROSITE" id="PS50043"/>
    </source>
</evidence>
<dbReference type="InterPro" id="IPR016032">
    <property type="entry name" value="Sig_transdc_resp-reg_C-effctor"/>
</dbReference>
<dbReference type="Gene3D" id="3.40.50.2300">
    <property type="match status" value="1"/>
</dbReference>
<feature type="modified residue" description="4-aspartylphosphate" evidence="6">
    <location>
        <position position="56"/>
    </location>
</feature>
<evidence type="ECO:0000313" key="9">
    <source>
        <dbReference type="EMBL" id="SHM70438.1"/>
    </source>
</evidence>
<keyword evidence="10" id="KW-1185">Reference proteome</keyword>
<dbReference type="PROSITE" id="PS50110">
    <property type="entry name" value="RESPONSE_REGULATORY"/>
    <property type="match status" value="1"/>
</dbReference>
<dbReference type="InterPro" id="IPR000792">
    <property type="entry name" value="Tscrpt_reg_LuxR_C"/>
</dbReference>
<dbReference type="SUPFAM" id="SSF52172">
    <property type="entry name" value="CheY-like"/>
    <property type="match status" value="1"/>
</dbReference>
<dbReference type="SMART" id="SM00421">
    <property type="entry name" value="HTH_LUXR"/>
    <property type="match status" value="1"/>
</dbReference>
<evidence type="ECO:0000256" key="4">
    <source>
        <dbReference type="ARBA" id="ARBA00023125"/>
    </source>
</evidence>
<evidence type="ECO:0000256" key="6">
    <source>
        <dbReference type="PROSITE-ProRule" id="PRU00169"/>
    </source>
</evidence>
<dbReference type="GO" id="GO:0000160">
    <property type="term" value="P:phosphorelay signal transduction system"/>
    <property type="evidence" value="ECO:0007669"/>
    <property type="project" value="InterPro"/>
</dbReference>
<proteinExistence type="predicted"/>
<evidence type="ECO:0000256" key="2">
    <source>
        <dbReference type="ARBA" id="ARBA00022553"/>
    </source>
</evidence>
<dbReference type="GO" id="GO:0005737">
    <property type="term" value="C:cytoplasm"/>
    <property type="evidence" value="ECO:0007669"/>
    <property type="project" value="UniProtKB-SubCell"/>
</dbReference>
<dbReference type="AlphaFoldDB" id="A0A1M7KYT7"/>
<gene>
    <name evidence="9" type="ORF">SAMN05216179_0878</name>
</gene>
<dbReference type="EMBL" id="FRCZ01000001">
    <property type="protein sequence ID" value="SHM70438.1"/>
    <property type="molecule type" value="Genomic_DNA"/>
</dbReference>
<dbReference type="GO" id="GO:0006355">
    <property type="term" value="P:regulation of DNA-templated transcription"/>
    <property type="evidence" value="ECO:0007669"/>
    <property type="project" value="InterPro"/>
</dbReference>
<dbReference type="SMART" id="SM00448">
    <property type="entry name" value="REC"/>
    <property type="match status" value="1"/>
</dbReference>
<dbReference type="RefSeq" id="WP_084543353.1">
    <property type="nucleotide sequence ID" value="NZ_FRCZ01000001.1"/>
</dbReference>
<organism evidence="9 10">
    <name type="scientific">Gracilibacillus kekensis</name>
    <dbReference type="NCBI Taxonomy" id="1027249"/>
    <lineage>
        <taxon>Bacteria</taxon>
        <taxon>Bacillati</taxon>
        <taxon>Bacillota</taxon>
        <taxon>Bacilli</taxon>
        <taxon>Bacillales</taxon>
        <taxon>Bacillaceae</taxon>
        <taxon>Gracilibacillus</taxon>
    </lineage>
</organism>
<dbReference type="OrthoDB" id="9780153at2"/>
<keyword evidence="3" id="KW-0805">Transcription regulation</keyword>
<dbReference type="PANTHER" id="PTHR43214">
    <property type="entry name" value="TWO-COMPONENT RESPONSE REGULATOR"/>
    <property type="match status" value="1"/>
</dbReference>
<dbReference type="STRING" id="1027249.SAMN05216179_0878"/>
<feature type="domain" description="HTH luxR-type" evidence="7">
    <location>
        <begin position="157"/>
        <end position="222"/>
    </location>
</feature>
<keyword evidence="5" id="KW-0804">Transcription</keyword>
<dbReference type="PANTHER" id="PTHR43214:SF40">
    <property type="entry name" value="TRANSCRIPTIONAL REGULATORY PROTEIN LNRK"/>
    <property type="match status" value="1"/>
</dbReference>
<evidence type="ECO:0000256" key="1">
    <source>
        <dbReference type="ARBA" id="ARBA00004496"/>
    </source>
</evidence>
<dbReference type="CDD" id="cd06170">
    <property type="entry name" value="LuxR_C_like"/>
    <property type="match status" value="1"/>
</dbReference>
<dbReference type="InterPro" id="IPR058245">
    <property type="entry name" value="NreC/VraR/RcsB-like_REC"/>
</dbReference>
<dbReference type="SUPFAM" id="SSF46894">
    <property type="entry name" value="C-terminal effector domain of the bipartite response regulators"/>
    <property type="match status" value="1"/>
</dbReference>
<dbReference type="InterPro" id="IPR039420">
    <property type="entry name" value="WalR-like"/>
</dbReference>
<reference evidence="9 10" key="1">
    <citation type="submission" date="2016-11" db="EMBL/GenBank/DDBJ databases">
        <authorList>
            <person name="Jaros S."/>
            <person name="Januszkiewicz K."/>
            <person name="Wedrychowicz H."/>
        </authorList>
    </citation>
    <scope>NUCLEOTIDE SEQUENCE [LARGE SCALE GENOMIC DNA]</scope>
    <source>
        <strain evidence="9 10">CGMCC 1.10681</strain>
    </source>
</reference>
<evidence type="ECO:0000313" key="10">
    <source>
        <dbReference type="Proteomes" id="UP000184184"/>
    </source>
</evidence>
<accession>A0A1M7KYT7</accession>
<keyword evidence="4" id="KW-0238">DNA-binding</keyword>
<name>A0A1M7KYT7_9BACI</name>